<dbReference type="SUPFAM" id="SSF50978">
    <property type="entry name" value="WD40 repeat-like"/>
    <property type="match status" value="1"/>
</dbReference>
<dbReference type="GeneID" id="28736127"/>
<organism evidence="1 2">
    <name type="scientific">Cyphellophora attinorum</name>
    <dbReference type="NCBI Taxonomy" id="1664694"/>
    <lineage>
        <taxon>Eukaryota</taxon>
        <taxon>Fungi</taxon>
        <taxon>Dikarya</taxon>
        <taxon>Ascomycota</taxon>
        <taxon>Pezizomycotina</taxon>
        <taxon>Eurotiomycetes</taxon>
        <taxon>Chaetothyriomycetidae</taxon>
        <taxon>Chaetothyriales</taxon>
        <taxon>Cyphellophoraceae</taxon>
        <taxon>Cyphellophora</taxon>
    </lineage>
</organism>
<comment type="caution">
    <text evidence="1">The sequence shown here is derived from an EMBL/GenBank/DDBJ whole genome shotgun (WGS) entry which is preliminary data.</text>
</comment>
<gene>
    <name evidence="1" type="ORF">AB675_4131</name>
</gene>
<dbReference type="VEuPathDB" id="FungiDB:AB675_4131"/>
<dbReference type="InterPro" id="IPR051150">
    <property type="entry name" value="SWT21/TCAB1_mRNA_Telomere"/>
</dbReference>
<dbReference type="Gene3D" id="2.130.10.10">
    <property type="entry name" value="YVTN repeat-like/Quinoprotein amine dehydrogenase"/>
    <property type="match status" value="1"/>
</dbReference>
<proteinExistence type="predicted"/>
<dbReference type="EMBL" id="LFJN01000018">
    <property type="protein sequence ID" value="KPI38487.1"/>
    <property type="molecule type" value="Genomic_DNA"/>
</dbReference>
<dbReference type="InterPro" id="IPR015943">
    <property type="entry name" value="WD40/YVTN_repeat-like_dom_sf"/>
</dbReference>
<dbReference type="PANTHER" id="PTHR13211">
    <property type="entry name" value="TELOMERASE CAJAL BODY PROTEIN 1"/>
    <property type="match status" value="1"/>
</dbReference>
<reference evidence="1 2" key="1">
    <citation type="submission" date="2015-06" db="EMBL/GenBank/DDBJ databases">
        <title>Draft genome of the ant-associated black yeast Phialophora attae CBS 131958.</title>
        <authorList>
            <person name="Moreno L.F."/>
            <person name="Stielow B.J."/>
            <person name="de Hoog S."/>
            <person name="Vicente V.A."/>
            <person name="Weiss V.A."/>
            <person name="de Vries M."/>
            <person name="Cruz L.M."/>
            <person name="Souza E.M."/>
        </authorList>
    </citation>
    <scope>NUCLEOTIDE SEQUENCE [LARGE SCALE GENOMIC DNA]</scope>
    <source>
        <strain evidence="1 2">CBS 131958</strain>
    </source>
</reference>
<accession>A0A0N1HRM2</accession>
<dbReference type="STRING" id="1664694.A0A0N1HRM2"/>
<evidence type="ECO:0000313" key="2">
    <source>
        <dbReference type="Proteomes" id="UP000038010"/>
    </source>
</evidence>
<protein>
    <submittedName>
        <fullName evidence="1">Guanine nucleotide-binding protein negative regulator 1</fullName>
    </submittedName>
</protein>
<dbReference type="InterPro" id="IPR036322">
    <property type="entry name" value="WD40_repeat_dom_sf"/>
</dbReference>
<evidence type="ECO:0000313" key="1">
    <source>
        <dbReference type="EMBL" id="KPI38487.1"/>
    </source>
</evidence>
<dbReference type="OrthoDB" id="239865at2759"/>
<name>A0A0N1HRM2_9EURO</name>
<dbReference type="PANTHER" id="PTHR13211:SF0">
    <property type="entry name" value="TELOMERASE CAJAL BODY PROTEIN 1"/>
    <property type="match status" value="1"/>
</dbReference>
<dbReference type="RefSeq" id="XP_017998450.1">
    <property type="nucleotide sequence ID" value="XM_018144247.1"/>
</dbReference>
<dbReference type="AlphaFoldDB" id="A0A0N1HRM2"/>
<sequence>MDKSFEAKCLAQLPITASIQESDSTRASLNDEYRSLQWTADGTCLLAADYNNNIKTIVVPVDLLESRDDPLVLEIYSSLSSPEPVRALAGAPFFDLQSPSTALILSSVRDHPLHLSSALNGERIAVYPLINPMTEEYICPNSLTFSLDGTHIIAGSESRLSTFDISRPGSGPLHYTQTGPKNIKDDRWNPSTRLRGIISALDIESASNVLAAGTFSRSVGLYEAGGSGTCVGAFSVDGNAADAEIGGSGITQVKWSKCGRYLHIAERNSDGILIYDIRSTGQLLSWCTGRSAVTNQRLSFDLGSTVDEGYHISAGGVDGLVRTWKDAHKQEGAIAPIESMRSHTGKSDAVSGTAAHHAGGVLATASGRDYFKQHESDTAARDARIKIWLVDH</sequence>
<keyword evidence="2" id="KW-1185">Reference proteome</keyword>
<dbReference type="Proteomes" id="UP000038010">
    <property type="component" value="Unassembled WGS sequence"/>
</dbReference>